<proteinExistence type="predicted"/>
<keyword evidence="3" id="KW-1185">Reference proteome</keyword>
<dbReference type="Proteomes" id="UP001482620">
    <property type="component" value="Unassembled WGS sequence"/>
</dbReference>
<evidence type="ECO:0000313" key="3">
    <source>
        <dbReference type="Proteomes" id="UP001482620"/>
    </source>
</evidence>
<feature type="compositionally biased region" description="Polar residues" evidence="1">
    <location>
        <begin position="70"/>
        <end position="81"/>
    </location>
</feature>
<feature type="region of interest" description="Disordered" evidence="1">
    <location>
        <begin position="70"/>
        <end position="92"/>
    </location>
</feature>
<protein>
    <submittedName>
        <fullName evidence="2">Uncharacterized protein</fullName>
    </submittedName>
</protein>
<sequence length="148" mass="16259">GGGKATTYLAFSVFVEDFLKKFLNSPLPRVRERWQSRKTQRGKAEATRELQYPAAHGPNSKARLTVFSTAAHSGSAQPRTSSQRRHVGQRRPMGGGVVLATGDGALMVIKLSSLCHLLQKVVGFSVKNLCFIEAVRKKPKLVCYICDT</sequence>
<feature type="non-terminal residue" evidence="2">
    <location>
        <position position="1"/>
    </location>
</feature>
<evidence type="ECO:0000313" key="2">
    <source>
        <dbReference type="EMBL" id="MEQ2248937.1"/>
    </source>
</evidence>
<comment type="caution">
    <text evidence="2">The sequence shown here is derived from an EMBL/GenBank/DDBJ whole genome shotgun (WGS) entry which is preliminary data.</text>
</comment>
<dbReference type="EMBL" id="JAHRIQ010083966">
    <property type="protein sequence ID" value="MEQ2248937.1"/>
    <property type="molecule type" value="Genomic_DNA"/>
</dbReference>
<gene>
    <name evidence="2" type="ORF">ILYODFUR_024301</name>
</gene>
<name>A0ABV0UWL0_9TELE</name>
<organism evidence="2 3">
    <name type="scientific">Ilyodon furcidens</name>
    <name type="common">goldbreast splitfin</name>
    <dbReference type="NCBI Taxonomy" id="33524"/>
    <lineage>
        <taxon>Eukaryota</taxon>
        <taxon>Metazoa</taxon>
        <taxon>Chordata</taxon>
        <taxon>Craniata</taxon>
        <taxon>Vertebrata</taxon>
        <taxon>Euteleostomi</taxon>
        <taxon>Actinopterygii</taxon>
        <taxon>Neopterygii</taxon>
        <taxon>Teleostei</taxon>
        <taxon>Neoteleostei</taxon>
        <taxon>Acanthomorphata</taxon>
        <taxon>Ovalentaria</taxon>
        <taxon>Atherinomorphae</taxon>
        <taxon>Cyprinodontiformes</taxon>
        <taxon>Goodeidae</taxon>
        <taxon>Ilyodon</taxon>
    </lineage>
</organism>
<evidence type="ECO:0000256" key="1">
    <source>
        <dbReference type="SAM" id="MobiDB-lite"/>
    </source>
</evidence>
<reference evidence="2 3" key="1">
    <citation type="submission" date="2021-06" db="EMBL/GenBank/DDBJ databases">
        <authorList>
            <person name="Palmer J.M."/>
        </authorList>
    </citation>
    <scope>NUCLEOTIDE SEQUENCE [LARGE SCALE GENOMIC DNA]</scope>
    <source>
        <strain evidence="3">if_2019</strain>
        <tissue evidence="2">Muscle</tissue>
    </source>
</reference>
<accession>A0ABV0UWL0</accession>